<accession>X1SAW9</accession>
<name>X1SAW9_9ZZZZ</name>
<reference evidence="1" key="1">
    <citation type="journal article" date="2014" name="Front. Microbiol.">
        <title>High frequency of phylogenetically diverse reductive dehalogenase-homologous genes in deep subseafloor sedimentary metagenomes.</title>
        <authorList>
            <person name="Kawai M."/>
            <person name="Futagami T."/>
            <person name="Toyoda A."/>
            <person name="Takaki Y."/>
            <person name="Nishi S."/>
            <person name="Hori S."/>
            <person name="Arai W."/>
            <person name="Tsubouchi T."/>
            <person name="Morono Y."/>
            <person name="Uchiyama I."/>
            <person name="Ito T."/>
            <person name="Fujiyama A."/>
            <person name="Inagaki F."/>
            <person name="Takami H."/>
        </authorList>
    </citation>
    <scope>NUCLEOTIDE SEQUENCE</scope>
    <source>
        <strain evidence="1">Expedition CK06-06</strain>
    </source>
</reference>
<dbReference type="AlphaFoldDB" id="X1SAW9"/>
<sequence>MDFKQKEECRQGFEHADDTRVMAASINECRLCESTSCPARLVIRYIKDAD</sequence>
<dbReference type="EMBL" id="BARW01001239">
    <property type="protein sequence ID" value="GAI72560.1"/>
    <property type="molecule type" value="Genomic_DNA"/>
</dbReference>
<organism evidence="1">
    <name type="scientific">marine sediment metagenome</name>
    <dbReference type="NCBI Taxonomy" id="412755"/>
    <lineage>
        <taxon>unclassified sequences</taxon>
        <taxon>metagenomes</taxon>
        <taxon>ecological metagenomes</taxon>
    </lineage>
</organism>
<evidence type="ECO:0000313" key="1">
    <source>
        <dbReference type="EMBL" id="GAI72560.1"/>
    </source>
</evidence>
<comment type="caution">
    <text evidence="1">The sequence shown here is derived from an EMBL/GenBank/DDBJ whole genome shotgun (WGS) entry which is preliminary data.</text>
</comment>
<gene>
    <name evidence="1" type="ORF">S12H4_04144</name>
</gene>
<proteinExistence type="predicted"/>
<protein>
    <submittedName>
        <fullName evidence="1">Uncharacterized protein</fullName>
    </submittedName>
</protein>